<accession>A0A9Q1FA06</accession>
<comment type="caution">
    <text evidence="1">The sequence shown here is derived from an EMBL/GenBank/DDBJ whole genome shotgun (WGS) entry which is preliminary data.</text>
</comment>
<dbReference type="AlphaFoldDB" id="A0A9Q1FA06"/>
<organism evidence="1 2">
    <name type="scientific">Synaphobranchus kaupii</name>
    <name type="common">Kaup's arrowtooth eel</name>
    <dbReference type="NCBI Taxonomy" id="118154"/>
    <lineage>
        <taxon>Eukaryota</taxon>
        <taxon>Metazoa</taxon>
        <taxon>Chordata</taxon>
        <taxon>Craniata</taxon>
        <taxon>Vertebrata</taxon>
        <taxon>Euteleostomi</taxon>
        <taxon>Actinopterygii</taxon>
        <taxon>Neopterygii</taxon>
        <taxon>Teleostei</taxon>
        <taxon>Anguilliformes</taxon>
        <taxon>Synaphobranchidae</taxon>
        <taxon>Synaphobranchus</taxon>
    </lineage>
</organism>
<name>A0A9Q1FA06_SYNKA</name>
<dbReference type="EMBL" id="JAINUF010000007">
    <property type="protein sequence ID" value="KAJ8353992.1"/>
    <property type="molecule type" value="Genomic_DNA"/>
</dbReference>
<protein>
    <submittedName>
        <fullName evidence="1">Uncharacterized protein</fullName>
    </submittedName>
</protein>
<evidence type="ECO:0000313" key="1">
    <source>
        <dbReference type="EMBL" id="KAJ8353992.1"/>
    </source>
</evidence>
<dbReference type="Proteomes" id="UP001152622">
    <property type="component" value="Chromosome 7"/>
</dbReference>
<proteinExistence type="predicted"/>
<gene>
    <name evidence="1" type="ORF">SKAU_G00215590</name>
</gene>
<reference evidence="1" key="1">
    <citation type="journal article" date="2023" name="Science">
        <title>Genome structures resolve the early diversification of teleost fishes.</title>
        <authorList>
            <person name="Parey E."/>
            <person name="Louis A."/>
            <person name="Montfort J."/>
            <person name="Bouchez O."/>
            <person name="Roques C."/>
            <person name="Iampietro C."/>
            <person name="Lluch J."/>
            <person name="Castinel A."/>
            <person name="Donnadieu C."/>
            <person name="Desvignes T."/>
            <person name="Floi Bucao C."/>
            <person name="Jouanno E."/>
            <person name="Wen M."/>
            <person name="Mejri S."/>
            <person name="Dirks R."/>
            <person name="Jansen H."/>
            <person name="Henkel C."/>
            <person name="Chen W.J."/>
            <person name="Zahm M."/>
            <person name="Cabau C."/>
            <person name="Klopp C."/>
            <person name="Thompson A.W."/>
            <person name="Robinson-Rechavi M."/>
            <person name="Braasch I."/>
            <person name="Lecointre G."/>
            <person name="Bobe J."/>
            <person name="Postlethwait J.H."/>
            <person name="Berthelot C."/>
            <person name="Roest Crollius H."/>
            <person name="Guiguen Y."/>
        </authorList>
    </citation>
    <scope>NUCLEOTIDE SEQUENCE</scope>
    <source>
        <strain evidence="1">WJC10195</strain>
    </source>
</reference>
<keyword evidence="2" id="KW-1185">Reference proteome</keyword>
<evidence type="ECO:0000313" key="2">
    <source>
        <dbReference type="Proteomes" id="UP001152622"/>
    </source>
</evidence>
<sequence>MAAGTPDVPSGATSWYCAFNHDTLYERENYLNEINRGERSAFLYNKMCCAGKTRCGQLCPWGVGHRKVWLSAHGPDHSI</sequence>